<accession>A0A7D5KNN4</accession>
<organism evidence="1 2">
    <name type="scientific">Halorarum halophilum</name>
    <dbReference type="NCBI Taxonomy" id="2743090"/>
    <lineage>
        <taxon>Archaea</taxon>
        <taxon>Methanobacteriati</taxon>
        <taxon>Methanobacteriota</taxon>
        <taxon>Stenosarchaea group</taxon>
        <taxon>Halobacteria</taxon>
        <taxon>Halobacteriales</taxon>
        <taxon>Haloferacaceae</taxon>
        <taxon>Halorarum</taxon>
    </lineage>
</organism>
<sequence>MNRIAIRLAKVDGIDPGPDFSETCALYLVWRGPTYVATVRCSVLTTEGEFSTTTSSVSR</sequence>
<dbReference type="KEGG" id="halg:HUG10_14295"/>
<dbReference type="GeneID" id="56030026"/>
<proteinExistence type="predicted"/>
<gene>
    <name evidence="1" type="ORF">HUG10_14295</name>
</gene>
<dbReference type="RefSeq" id="WP_179170216.1">
    <property type="nucleotide sequence ID" value="NZ_CP058529.1"/>
</dbReference>
<reference evidence="1 2" key="1">
    <citation type="submission" date="2020-07" db="EMBL/GenBank/DDBJ databases">
        <title>Gai3-2, isolated from salt lake.</title>
        <authorList>
            <person name="Cui H."/>
            <person name="Shi X."/>
        </authorList>
    </citation>
    <scope>NUCLEOTIDE SEQUENCE [LARGE SCALE GENOMIC DNA]</scope>
    <source>
        <strain evidence="1 2">Gai3-2</strain>
    </source>
</reference>
<dbReference type="AlphaFoldDB" id="A0A7D5KNN4"/>
<keyword evidence="2" id="KW-1185">Reference proteome</keyword>
<dbReference type="EMBL" id="CP058529">
    <property type="protein sequence ID" value="QLG28642.1"/>
    <property type="molecule type" value="Genomic_DNA"/>
</dbReference>
<name>A0A7D5KNN4_9EURY</name>
<evidence type="ECO:0000313" key="2">
    <source>
        <dbReference type="Proteomes" id="UP000509750"/>
    </source>
</evidence>
<dbReference type="Proteomes" id="UP000509750">
    <property type="component" value="Chromosome"/>
</dbReference>
<evidence type="ECO:0000313" key="1">
    <source>
        <dbReference type="EMBL" id="QLG28642.1"/>
    </source>
</evidence>
<protein>
    <submittedName>
        <fullName evidence="1">Uncharacterized protein</fullName>
    </submittedName>
</protein>